<feature type="compositionally biased region" description="Basic and acidic residues" evidence="12">
    <location>
        <begin position="866"/>
        <end position="878"/>
    </location>
</feature>
<dbReference type="PANTHER" id="PTHR23358">
    <property type="entry name" value="METHYLCYTOSINE DIOXYGENASE TET"/>
    <property type="match status" value="1"/>
</dbReference>
<comment type="catalytic activity">
    <reaction evidence="11">
        <text>a 5-methyl-2'-deoxycytidine in DNA + 2-oxoglutarate + O2 = a 5-hydroxymethyl-2'-deoxycytidine in DNA + succinate + CO2</text>
        <dbReference type="Rhea" id="RHEA:52636"/>
        <dbReference type="Rhea" id="RHEA-COMP:11370"/>
        <dbReference type="Rhea" id="RHEA-COMP:13315"/>
        <dbReference type="ChEBI" id="CHEBI:15379"/>
        <dbReference type="ChEBI" id="CHEBI:16526"/>
        <dbReference type="ChEBI" id="CHEBI:16810"/>
        <dbReference type="ChEBI" id="CHEBI:30031"/>
        <dbReference type="ChEBI" id="CHEBI:85454"/>
        <dbReference type="ChEBI" id="CHEBI:136731"/>
        <dbReference type="EC" id="1.14.11.80"/>
    </reaction>
</comment>
<feature type="compositionally biased region" description="Polar residues" evidence="12">
    <location>
        <begin position="1642"/>
        <end position="1683"/>
    </location>
</feature>
<evidence type="ECO:0000256" key="10">
    <source>
        <dbReference type="ARBA" id="ARBA00049431"/>
    </source>
</evidence>
<keyword evidence="4 11" id="KW-0479">Metal-binding</keyword>
<dbReference type="CDD" id="cd18892">
    <property type="entry name" value="TET"/>
    <property type="match status" value="1"/>
</dbReference>
<dbReference type="InterPro" id="IPR024779">
    <property type="entry name" value="2OGFeDO_JBP1/TET_oxygenase_dom"/>
</dbReference>
<feature type="compositionally biased region" description="Low complexity" evidence="12">
    <location>
        <begin position="1808"/>
        <end position="1826"/>
    </location>
</feature>
<name>A0A9P0H2N7_NEZVI</name>
<feature type="region of interest" description="Disordered" evidence="12">
    <location>
        <begin position="1"/>
        <end position="22"/>
    </location>
</feature>
<comment type="cofactor">
    <cofactor evidence="11">
        <name>Zn(2+)</name>
        <dbReference type="ChEBI" id="CHEBI:29105"/>
    </cofactor>
    <text evidence="11">The zinc ions have a structural role.</text>
</comment>
<feature type="region of interest" description="Disordered" evidence="12">
    <location>
        <begin position="151"/>
        <end position="314"/>
    </location>
</feature>
<keyword evidence="15" id="KW-1185">Reference proteome</keyword>
<keyword evidence="8 11" id="KW-0408">Iron</keyword>
<feature type="compositionally biased region" description="Low complexity" evidence="12">
    <location>
        <begin position="262"/>
        <end position="272"/>
    </location>
</feature>
<dbReference type="GO" id="GO:0070579">
    <property type="term" value="F:DNA 5-methylcytosine dioxygenase activity"/>
    <property type="evidence" value="ECO:0007669"/>
    <property type="project" value="UniProtKB-UniRule"/>
</dbReference>
<feature type="compositionally biased region" description="Low complexity" evidence="12">
    <location>
        <begin position="414"/>
        <end position="524"/>
    </location>
</feature>
<feature type="compositionally biased region" description="Polar residues" evidence="12">
    <location>
        <begin position="1621"/>
        <end position="1635"/>
    </location>
</feature>
<evidence type="ECO:0000256" key="5">
    <source>
        <dbReference type="ARBA" id="ARBA00022833"/>
    </source>
</evidence>
<feature type="compositionally biased region" description="Polar residues" evidence="12">
    <location>
        <begin position="2040"/>
        <end position="2052"/>
    </location>
</feature>
<gene>
    <name evidence="14" type="ORF">NEZAVI_LOCUS2348</name>
</gene>
<organism evidence="14 15">
    <name type="scientific">Nezara viridula</name>
    <name type="common">Southern green stink bug</name>
    <name type="synonym">Cimex viridulus</name>
    <dbReference type="NCBI Taxonomy" id="85310"/>
    <lineage>
        <taxon>Eukaryota</taxon>
        <taxon>Metazoa</taxon>
        <taxon>Ecdysozoa</taxon>
        <taxon>Arthropoda</taxon>
        <taxon>Hexapoda</taxon>
        <taxon>Insecta</taxon>
        <taxon>Pterygota</taxon>
        <taxon>Neoptera</taxon>
        <taxon>Paraneoptera</taxon>
        <taxon>Hemiptera</taxon>
        <taxon>Heteroptera</taxon>
        <taxon>Panheteroptera</taxon>
        <taxon>Pentatomomorpha</taxon>
        <taxon>Pentatomoidea</taxon>
        <taxon>Pentatomidae</taxon>
        <taxon>Pentatominae</taxon>
        <taxon>Nezara</taxon>
    </lineage>
</organism>
<feature type="compositionally biased region" description="Low complexity" evidence="12">
    <location>
        <begin position="1540"/>
        <end position="1565"/>
    </location>
</feature>
<feature type="compositionally biased region" description="Polar residues" evidence="12">
    <location>
        <begin position="398"/>
        <end position="410"/>
    </location>
</feature>
<feature type="compositionally biased region" description="Polar residues" evidence="12">
    <location>
        <begin position="818"/>
        <end position="840"/>
    </location>
</feature>
<evidence type="ECO:0000259" key="13">
    <source>
        <dbReference type="SMART" id="SM01333"/>
    </source>
</evidence>
<feature type="compositionally biased region" description="Polar residues" evidence="12">
    <location>
        <begin position="1713"/>
        <end position="1729"/>
    </location>
</feature>
<feature type="region of interest" description="Disordered" evidence="12">
    <location>
        <begin position="613"/>
        <end position="721"/>
    </location>
</feature>
<accession>A0A9P0H2N7</accession>
<feature type="compositionally biased region" description="Basic and acidic residues" evidence="12">
    <location>
        <begin position="2017"/>
        <end position="2036"/>
    </location>
</feature>
<feature type="domain" description="Methylcytosine dioxygenase TET1-3 oxygenase" evidence="13">
    <location>
        <begin position="1345"/>
        <end position="2192"/>
    </location>
</feature>
<feature type="region of interest" description="Disordered" evidence="12">
    <location>
        <begin position="1955"/>
        <end position="1987"/>
    </location>
</feature>
<dbReference type="SMART" id="SM01333">
    <property type="entry name" value="Tet_JBP"/>
    <property type="match status" value="1"/>
</dbReference>
<dbReference type="InterPro" id="IPR040175">
    <property type="entry name" value="TET1/2/3"/>
</dbReference>
<reference evidence="14" key="1">
    <citation type="submission" date="2022-01" db="EMBL/GenBank/DDBJ databases">
        <authorList>
            <person name="King R."/>
        </authorList>
    </citation>
    <scope>NUCLEOTIDE SEQUENCE</scope>
</reference>
<evidence type="ECO:0000313" key="14">
    <source>
        <dbReference type="EMBL" id="CAH1391305.1"/>
    </source>
</evidence>
<feature type="compositionally biased region" description="Polar residues" evidence="12">
    <location>
        <begin position="1955"/>
        <end position="1970"/>
    </location>
</feature>
<feature type="region of interest" description="Disordered" evidence="12">
    <location>
        <begin position="1907"/>
        <end position="1930"/>
    </location>
</feature>
<keyword evidence="5 11" id="KW-0862">Zinc</keyword>
<evidence type="ECO:0000256" key="8">
    <source>
        <dbReference type="ARBA" id="ARBA00023004"/>
    </source>
</evidence>
<dbReference type="Pfam" id="PF12851">
    <property type="entry name" value="Tet_JBP"/>
    <property type="match status" value="1"/>
</dbReference>
<dbReference type="EC" id="1.14.11.80" evidence="11"/>
<feature type="compositionally biased region" description="Polar residues" evidence="12">
    <location>
        <begin position="274"/>
        <end position="302"/>
    </location>
</feature>
<feature type="region of interest" description="Disordered" evidence="12">
    <location>
        <begin position="43"/>
        <end position="67"/>
    </location>
</feature>
<evidence type="ECO:0000256" key="2">
    <source>
        <dbReference type="ARBA" id="ARBA00007502"/>
    </source>
</evidence>
<feature type="region of interest" description="Disordered" evidence="12">
    <location>
        <begin position="2017"/>
        <end position="2058"/>
    </location>
</feature>
<dbReference type="OrthoDB" id="8854879at2759"/>
<comment type="catalytic activity">
    <reaction evidence="9 11">
        <text>a 5-formyl-2'-deoxycytidine in DNA + 2-oxoglutarate + O2 = a 5-carboxyl-2'-deoxycytidine in DNA + succinate + CO2 + H(+)</text>
        <dbReference type="Rhea" id="RHEA:53832"/>
        <dbReference type="Rhea" id="RHEA-COMP:13656"/>
        <dbReference type="Rhea" id="RHEA-COMP:13657"/>
        <dbReference type="ChEBI" id="CHEBI:15378"/>
        <dbReference type="ChEBI" id="CHEBI:15379"/>
        <dbReference type="ChEBI" id="CHEBI:16526"/>
        <dbReference type="ChEBI" id="CHEBI:16810"/>
        <dbReference type="ChEBI" id="CHEBI:30031"/>
        <dbReference type="ChEBI" id="CHEBI:137731"/>
        <dbReference type="ChEBI" id="CHEBI:137732"/>
        <dbReference type="EC" id="1.14.11.80"/>
    </reaction>
</comment>
<dbReference type="GO" id="GO:0005634">
    <property type="term" value="C:nucleus"/>
    <property type="evidence" value="ECO:0007669"/>
    <property type="project" value="UniProtKB-UniRule"/>
</dbReference>
<dbReference type="PANTHER" id="PTHR23358:SF6">
    <property type="entry name" value="METHYLCYTOSINE DIOXYGENASE TET"/>
    <property type="match status" value="1"/>
</dbReference>
<feature type="region of interest" description="Disordered" evidence="12">
    <location>
        <begin position="342"/>
        <end position="524"/>
    </location>
</feature>
<evidence type="ECO:0000256" key="11">
    <source>
        <dbReference type="RuleBase" id="RU367064"/>
    </source>
</evidence>
<feature type="compositionally biased region" description="Polar residues" evidence="12">
    <location>
        <begin position="1827"/>
        <end position="1840"/>
    </location>
</feature>
<dbReference type="GO" id="GO:0045944">
    <property type="term" value="P:positive regulation of transcription by RNA polymerase II"/>
    <property type="evidence" value="ECO:0007669"/>
    <property type="project" value="TreeGrafter"/>
</dbReference>
<evidence type="ECO:0000256" key="1">
    <source>
        <dbReference type="ARBA" id="ARBA00004286"/>
    </source>
</evidence>
<feature type="region of interest" description="Disordered" evidence="12">
    <location>
        <begin position="818"/>
        <end position="878"/>
    </location>
</feature>
<feature type="compositionally biased region" description="Polar residues" evidence="12">
    <location>
        <begin position="198"/>
        <end position="233"/>
    </location>
</feature>
<evidence type="ECO:0000256" key="4">
    <source>
        <dbReference type="ARBA" id="ARBA00022723"/>
    </source>
</evidence>
<feature type="compositionally biased region" description="Polar residues" evidence="12">
    <location>
        <begin position="356"/>
        <end position="366"/>
    </location>
</feature>
<feature type="compositionally biased region" description="Polar residues" evidence="12">
    <location>
        <begin position="374"/>
        <end position="389"/>
    </location>
</feature>
<feature type="compositionally biased region" description="Basic and acidic residues" evidence="12">
    <location>
        <begin position="43"/>
        <end position="53"/>
    </location>
</feature>
<dbReference type="Proteomes" id="UP001152798">
    <property type="component" value="Chromosome 1"/>
</dbReference>
<keyword evidence="3" id="KW-0158">Chromosome</keyword>
<feature type="compositionally biased region" description="Low complexity" evidence="12">
    <location>
        <begin position="1692"/>
        <end position="1703"/>
    </location>
</feature>
<feature type="compositionally biased region" description="Low complexity" evidence="12">
    <location>
        <begin position="854"/>
        <end position="865"/>
    </location>
</feature>
<feature type="compositionally biased region" description="Polar residues" evidence="12">
    <location>
        <begin position="1756"/>
        <end position="1793"/>
    </location>
</feature>
<dbReference type="GO" id="GO:0141166">
    <property type="term" value="P:chromosomal 5-methylcytosine DNA demethylation pathway"/>
    <property type="evidence" value="ECO:0007669"/>
    <property type="project" value="UniProtKB-UniRule"/>
</dbReference>
<evidence type="ECO:0000256" key="6">
    <source>
        <dbReference type="ARBA" id="ARBA00022964"/>
    </source>
</evidence>
<dbReference type="GO" id="GO:0040029">
    <property type="term" value="P:epigenetic regulation of gene expression"/>
    <property type="evidence" value="ECO:0007669"/>
    <property type="project" value="InterPro"/>
</dbReference>
<evidence type="ECO:0000256" key="3">
    <source>
        <dbReference type="ARBA" id="ARBA00022454"/>
    </source>
</evidence>
<evidence type="ECO:0000256" key="7">
    <source>
        <dbReference type="ARBA" id="ARBA00023002"/>
    </source>
</evidence>
<dbReference type="GO" id="GO:0005694">
    <property type="term" value="C:chromosome"/>
    <property type="evidence" value="ECO:0007669"/>
    <property type="project" value="UniProtKB-SubCell"/>
</dbReference>
<comment type="subcellular location">
    <subcellularLocation>
        <location evidence="1">Chromosome</location>
    </subcellularLocation>
</comment>
<feature type="region of interest" description="Disordered" evidence="12">
    <location>
        <begin position="1515"/>
        <end position="1840"/>
    </location>
</feature>
<dbReference type="GO" id="GO:0008270">
    <property type="term" value="F:zinc ion binding"/>
    <property type="evidence" value="ECO:0007669"/>
    <property type="project" value="UniProtKB-UniRule"/>
</dbReference>
<evidence type="ECO:0000256" key="9">
    <source>
        <dbReference type="ARBA" id="ARBA00047840"/>
    </source>
</evidence>
<comment type="function">
    <text evidence="11">Dioxygenase that catalyzes the conversion of the modified genomic base 5-methylcytosine (5mC) into 5-hydroxymethylcytosine (5hmC) and plays a key role in epigenetic chromatin reprogramming during embryonic development.</text>
</comment>
<comment type="cofactor">
    <cofactor evidence="11">
        <name>Fe(2+)</name>
        <dbReference type="ChEBI" id="CHEBI:29033"/>
    </cofactor>
    <text evidence="11">Binds 1 Fe(2+) ion per subunit.</text>
</comment>
<feature type="compositionally biased region" description="Polar residues" evidence="12">
    <location>
        <begin position="1589"/>
        <end position="1601"/>
    </location>
</feature>
<proteinExistence type="inferred from homology"/>
<keyword evidence="7 11" id="KW-0560">Oxidoreductase</keyword>
<feature type="compositionally biased region" description="Polar residues" evidence="12">
    <location>
        <begin position="151"/>
        <end position="183"/>
    </location>
</feature>
<keyword evidence="6 11" id="KW-0223">Dioxygenase</keyword>
<comment type="similarity">
    <text evidence="2 11">Belongs to the TET family.</text>
</comment>
<evidence type="ECO:0000256" key="12">
    <source>
        <dbReference type="SAM" id="MobiDB-lite"/>
    </source>
</evidence>
<protein>
    <recommendedName>
        <fullName evidence="11">Methylcytosine dioxygenase TET</fullName>
        <ecNumber evidence="11">1.14.11.80</ecNumber>
    </recommendedName>
</protein>
<dbReference type="EMBL" id="OV725077">
    <property type="protein sequence ID" value="CAH1391305.1"/>
    <property type="molecule type" value="Genomic_DNA"/>
</dbReference>
<comment type="catalytic activity">
    <reaction evidence="10 11">
        <text>a 5-hydroxymethyl-2'-deoxycytidine in DNA + 2-oxoglutarate + O2 = a 5-formyl-2'-deoxycytidine in DNA + succinate + CO2 + H2O</text>
        <dbReference type="Rhea" id="RHEA:53828"/>
        <dbReference type="Rhea" id="RHEA-COMP:13315"/>
        <dbReference type="Rhea" id="RHEA-COMP:13656"/>
        <dbReference type="ChEBI" id="CHEBI:15377"/>
        <dbReference type="ChEBI" id="CHEBI:15379"/>
        <dbReference type="ChEBI" id="CHEBI:16526"/>
        <dbReference type="ChEBI" id="CHEBI:16810"/>
        <dbReference type="ChEBI" id="CHEBI:30031"/>
        <dbReference type="ChEBI" id="CHEBI:136731"/>
        <dbReference type="ChEBI" id="CHEBI:137731"/>
        <dbReference type="EC" id="1.14.11.80"/>
    </reaction>
</comment>
<evidence type="ECO:0000313" key="15">
    <source>
        <dbReference type="Proteomes" id="UP001152798"/>
    </source>
</evidence>
<sequence>MGERKGYRKVAAPRSPAHTSNLQLNGVVDSNMMTTTLPDHTTVRGETKLDKPPSRLPGGLPSITGSTVPLYPGGQPTIENSFTPLREHRFPNSVWQPNPSDPNTLGTWNPQGQFIQQIPPHQIDELRYPQYSVTSYPQTAPGYQQGSFVQTNGAVFSNPGQQAQPSPHSLHNGNSRSTPTLNGNLDYVDQSPRPSEYLNGTYTHSSQDVMAPPTSSTPTSRCGSAQLDSTEGKYTNPPTPTTPSNQGNAMPGYPHQIPPQSPQSSLNSSGYPGQENNSSINKGEQQATQNVWSRSSSTNSLHNDVEKSPSANKDVWLNNQLESNRQMVWKSSQDNFQNINSQQSEWCNDPNDNTKKSTNTHNQESWQGKEESKTLNSSSEKWSQESGKSPITPHDQEQQSPQQENGGQTHQVHHQQIQSSRQLQQQQQSSQQTLQQQQSQKNTQQQSSQQTVQQHNQQLHQMSQQQANTQHSPHHSQQQSPHHSQHQISQQQSPHHPQQHQISQQQSPHHSHQMSQQQISQQQQQHLQKISQQQQQQQQQISQQQQQQISQQQQQQISQQQQQQISQQQQQQISQQQQQISQQQQQQQISQQQQQQISQQQQQQISQQQQKQISQQHQLSQKQQNQISHQQHQMSPQHQHHQMSPQQHQMSPQQQQQHIIAQQQQSSSTHQQQMTHQQHILHQHQQQQLIQQQKHLSHHLAQQQHLSQQQNHMPHQLHQHQQQMHMFTHHQMSHHQQEQLAQQQQIAQQQQQQQHIAQQQKHLASQQQMAQNKLNVLEMQQNTQQNIHSNRQMLWSSNTDGGSQLMNNSLTQQNVHLWSNGNHNNMWSQESSTQQKQVHNQPEPWPNGHYQTVNQSSQLSSSNWASEKKSSKVPERAELNNRLKTMILNKQNQDSKKAEDSQTQNMYEDQKNLQTVSSGNFLVKGHHPQKLVSEGGGTWGESPQKFNQSISAMENFVKYATSMGSPDLKQNWNAQSYSHASYQNSITHQRPQNGLVYTHSSHDLERKVIQPEQRSQNGPFPNWYPNYQLAYGYNHMKHEALWYQKQEPWGMQTEFISRDPENRDLIPKIPFGMDPRLDEPIEKIDEEDGVLKKMQAKYVYYGDGGPASVQSSPGPWCCRQGGTEKPTPEHIKDGCCQGYQTQDEILDSDKEVKKELDLSSKPEHMTVKEYLDYVERLRNNRTEIPNCHCFPPDQCPPEPGSYYTHLGSASTLEELRTNIENRSGLKGNAIRVEKIVYTGKEGKTTAGCPLAKWIIRRGSLEEKILMIVKNRKGHTCTTAWIVVVVVAWEGVASQEADSIYSLLTTKLNKFGVPTTRRCATNEPRTCACQGLDLATCGSSYSFGCSWSMYYNGCKYARSKVVRKFRLSVRSEEQDIEDKMQKLATDLGPLYEKMAPDSFQNQIEFEKEAIACRLGLNAGRPFSGVTACFDFCAHAHRDAHNMNNGCTVVVTLTKHRTLAKPDDEQLHVLPLYVMDDTDEYGNREGQLEKIKNGSLESLTRFPCEVRVRAVPLTPCRKHGKKRKDEEEHQNSATAGKNNKDPSSQTSSDLLQSSQVSSTVVDSPVQSHQGWGGGFAAQTSRSNGVPVGFNNIKSPSHQMNNKRQYCHGEGNFSSENEVKIDPDSTTNHLNNQNFNHTQWEDRSPTNQVTCSNGRSSNFQPPSPYQLSHQASPKTNSAMSPMQNDGSYREDKQQNSPYNVSPSNSVFRVPKGRPPSRSNPGTPQPTFENSTYIKPLPALPPLEHRFDRPNSPIKDWDNVPQSPEKSPKHSQSFIAQNSPGFGKEQSQSYVPQNSPGTVKEHSQGTQTMKHSPNPENSSTNSRNNSINGSPHQQIVPSGESSSHNINQICNNQFASYPMYNSNGFHQQVNRPSYIEYNNNHFNNGTQPGFHDHNYGTTPNYHYFENFSNDNYNSGTQTPVPLHPHEQQSSSSSNGYLYPNQGAGVRNGFKTANINNFQGNQKEINGNSFSSSFESYRGERSGTPSTPHAIPNIKKENQWQYCSSNSETPPCGNIKQEMQIKREKDERNTSQCEHRFRDCPSEGFPQSPSKANSAQYSRPPPWSRPLVSPPFIKEEIEQMQHPSFDPDFHSNHIHPHQSFDYQGVGMYQLTGWDNYGPTPYLPMIKEAKPEPIGQVADYIDNEECFKDSQMGGVAIALSHGSVLFECAKHELHATTALHKPNRLQPTRISLVFYQHRNLNRPDHGANEWEEKMRLRKLGTLSSSTPSNSVSPPSPAVLKSPTYTTTTWTTLFPMHPCVGTGPYQKT</sequence>
<dbReference type="InterPro" id="IPR046942">
    <property type="entry name" value="TET_oxygenase"/>
</dbReference>